<reference evidence="7" key="1">
    <citation type="submission" date="2016-04" db="EMBL/GenBank/DDBJ databases">
        <title>Cephalotus genome sequencing.</title>
        <authorList>
            <person name="Fukushima K."/>
            <person name="Hasebe M."/>
            <person name="Fang X."/>
        </authorList>
    </citation>
    <scope>NUCLEOTIDE SEQUENCE [LARGE SCALE GENOMIC DNA]</scope>
    <source>
        <strain evidence="7">cv. St1</strain>
    </source>
</reference>
<dbReference type="Gene3D" id="3.40.50.1110">
    <property type="entry name" value="SGNH hydrolase"/>
    <property type="match status" value="1"/>
</dbReference>
<keyword evidence="4" id="KW-0325">Glycoprotein</keyword>
<protein>
    <submittedName>
        <fullName evidence="6">Lipase_GDSL domain-containing protein</fullName>
    </submittedName>
</protein>
<feature type="chain" id="PRO_5012772230" evidence="5">
    <location>
        <begin position="29"/>
        <end position="313"/>
    </location>
</feature>
<evidence type="ECO:0000256" key="4">
    <source>
        <dbReference type="ARBA" id="ARBA00023180"/>
    </source>
</evidence>
<sequence>MASRHQLLLRDLLVTSFFVLAITSHAKGSYKSIFSFGDSFADTGNALHLLQQPNTPPPYFGRLPYGETFFHHPTGRFSDGRLVIDFIAKCLGLPFVPPYFGSGDSNNSTAGLSSKIYDGGANFAVAGATALDAEFFAERGIPILFPNASLGDQLKWFKELLPSLCSSTSDCNELLRNSLILMGEIGSNDFNFPLTQGRSIEEVQGFVPHVVNAIGSAIQDLIKQGAVTFLVPGNPPIGCLPLYLTQYNSTNKDEFNHSTGCIGKLNKFAMHYNGMLQIELNKIQKLHPHAEIMYADYYEVIIRLYRQPQLFGI</sequence>
<dbReference type="Proteomes" id="UP000187406">
    <property type="component" value="Unassembled WGS sequence"/>
</dbReference>
<accession>A0A1Q3DEN9</accession>
<dbReference type="InterPro" id="IPR035669">
    <property type="entry name" value="SGNH_plant_lipase-like"/>
</dbReference>
<dbReference type="InterPro" id="IPR036514">
    <property type="entry name" value="SGNH_hydro_sf"/>
</dbReference>
<dbReference type="AlphaFoldDB" id="A0A1Q3DEN9"/>
<feature type="signal peptide" evidence="5">
    <location>
        <begin position="1"/>
        <end position="28"/>
    </location>
</feature>
<dbReference type="FunCoup" id="A0A1Q3DEN9">
    <property type="interactions" value="200"/>
</dbReference>
<comment type="similarity">
    <text evidence="1">Belongs to the 'GDSL' lipolytic enzyme family.</text>
</comment>
<evidence type="ECO:0000256" key="5">
    <source>
        <dbReference type="SAM" id="SignalP"/>
    </source>
</evidence>
<evidence type="ECO:0000256" key="1">
    <source>
        <dbReference type="ARBA" id="ARBA00008668"/>
    </source>
</evidence>
<dbReference type="CDD" id="cd01837">
    <property type="entry name" value="SGNH_plant_lipase_like"/>
    <property type="match status" value="1"/>
</dbReference>
<keyword evidence="2 5" id="KW-0732">Signal</keyword>
<keyword evidence="7" id="KW-1185">Reference proteome</keyword>
<gene>
    <name evidence="6" type="ORF">CFOL_v3_34299</name>
</gene>
<proteinExistence type="inferred from homology"/>
<dbReference type="EMBL" id="BDDD01006724">
    <property type="protein sequence ID" value="GAV90899.1"/>
    <property type="molecule type" value="Genomic_DNA"/>
</dbReference>
<dbReference type="Pfam" id="PF00657">
    <property type="entry name" value="Lipase_GDSL"/>
    <property type="match status" value="1"/>
</dbReference>
<name>A0A1Q3DEN9_CEPFO</name>
<evidence type="ECO:0000256" key="2">
    <source>
        <dbReference type="ARBA" id="ARBA00022729"/>
    </source>
</evidence>
<keyword evidence="3" id="KW-0378">Hydrolase</keyword>
<evidence type="ECO:0000313" key="7">
    <source>
        <dbReference type="Proteomes" id="UP000187406"/>
    </source>
</evidence>
<dbReference type="PANTHER" id="PTHR22835">
    <property type="entry name" value="ZINC FINGER FYVE DOMAIN CONTAINING PROTEIN"/>
    <property type="match status" value="1"/>
</dbReference>
<dbReference type="InParanoid" id="A0A1Q3DEN9"/>
<organism evidence="6 7">
    <name type="scientific">Cephalotus follicularis</name>
    <name type="common">Albany pitcher plant</name>
    <dbReference type="NCBI Taxonomy" id="3775"/>
    <lineage>
        <taxon>Eukaryota</taxon>
        <taxon>Viridiplantae</taxon>
        <taxon>Streptophyta</taxon>
        <taxon>Embryophyta</taxon>
        <taxon>Tracheophyta</taxon>
        <taxon>Spermatophyta</taxon>
        <taxon>Magnoliopsida</taxon>
        <taxon>eudicotyledons</taxon>
        <taxon>Gunneridae</taxon>
        <taxon>Pentapetalae</taxon>
        <taxon>rosids</taxon>
        <taxon>fabids</taxon>
        <taxon>Oxalidales</taxon>
        <taxon>Cephalotaceae</taxon>
        <taxon>Cephalotus</taxon>
    </lineage>
</organism>
<evidence type="ECO:0000256" key="3">
    <source>
        <dbReference type="ARBA" id="ARBA00022801"/>
    </source>
</evidence>
<dbReference type="InterPro" id="IPR001087">
    <property type="entry name" value="GDSL"/>
</dbReference>
<comment type="caution">
    <text evidence="6">The sequence shown here is derived from an EMBL/GenBank/DDBJ whole genome shotgun (WGS) entry which is preliminary data.</text>
</comment>
<dbReference type="GO" id="GO:0016788">
    <property type="term" value="F:hydrolase activity, acting on ester bonds"/>
    <property type="evidence" value="ECO:0007669"/>
    <property type="project" value="InterPro"/>
</dbReference>
<evidence type="ECO:0000313" key="6">
    <source>
        <dbReference type="EMBL" id="GAV90899.1"/>
    </source>
</evidence>
<dbReference type="OrthoDB" id="1600564at2759"/>
<dbReference type="PANTHER" id="PTHR22835:SF683">
    <property type="entry name" value="OS05G0506800 PROTEIN"/>
    <property type="match status" value="1"/>
</dbReference>